<dbReference type="Pfam" id="PF13410">
    <property type="entry name" value="GST_C_2"/>
    <property type="match status" value="1"/>
</dbReference>
<dbReference type="InterPro" id="IPR036249">
    <property type="entry name" value="Thioredoxin-like_sf"/>
</dbReference>
<comment type="caution">
    <text evidence="3">The sequence shown here is derived from an EMBL/GenBank/DDBJ whole genome shotgun (WGS) entry which is preliminary data.</text>
</comment>
<evidence type="ECO:0000313" key="4">
    <source>
        <dbReference type="Proteomes" id="UP000776983"/>
    </source>
</evidence>
<sequence length="202" mass="22592">MKLFGSLTSPFVRKVRVVMAEKKLEYELILDDVWSDGTQVPQYNPLGKVPCLVTDDGGSLFDSRVIVEYLDTLSPVSRLLPQTSRDRTATKCWEAIADGLADATVAIHIERAIRKPEHRSDDWIARQHGKVLGALTFMNDGLNSHAFCMGVNFSLADIAVGCALGYLDLRYPQLDWRSQYSNLAKLHEKLQERPSFANTAPP</sequence>
<accession>A0ABS8CA35</accession>
<dbReference type="PANTHER" id="PTHR42673">
    <property type="entry name" value="MALEYLACETOACETATE ISOMERASE"/>
    <property type="match status" value="1"/>
</dbReference>
<dbReference type="Gene3D" id="1.20.1050.10">
    <property type="match status" value="1"/>
</dbReference>
<dbReference type="Proteomes" id="UP000776983">
    <property type="component" value="Unassembled WGS sequence"/>
</dbReference>
<name>A0ABS8CA35_9BURK</name>
<feature type="domain" description="GST N-terminal" evidence="1">
    <location>
        <begin position="1"/>
        <end position="78"/>
    </location>
</feature>
<dbReference type="SUPFAM" id="SSF47616">
    <property type="entry name" value="GST C-terminal domain-like"/>
    <property type="match status" value="1"/>
</dbReference>
<dbReference type="PROSITE" id="PS50404">
    <property type="entry name" value="GST_NTER"/>
    <property type="match status" value="1"/>
</dbReference>
<dbReference type="SFLD" id="SFLDG00358">
    <property type="entry name" value="Main_(cytGST)"/>
    <property type="match status" value="1"/>
</dbReference>
<feature type="domain" description="GST C-terminal" evidence="2">
    <location>
        <begin position="83"/>
        <end position="202"/>
    </location>
</feature>
<organism evidence="3 4">
    <name type="scientific">Mesopusillimonas faecipullorum</name>
    <dbReference type="NCBI Taxonomy" id="2755040"/>
    <lineage>
        <taxon>Bacteria</taxon>
        <taxon>Pseudomonadati</taxon>
        <taxon>Pseudomonadota</taxon>
        <taxon>Betaproteobacteria</taxon>
        <taxon>Burkholderiales</taxon>
        <taxon>Alcaligenaceae</taxon>
        <taxon>Mesopusillimonas</taxon>
    </lineage>
</organism>
<dbReference type="SUPFAM" id="SSF52833">
    <property type="entry name" value="Thioredoxin-like"/>
    <property type="match status" value="1"/>
</dbReference>
<proteinExistence type="predicted"/>
<gene>
    <name evidence="3" type="ORF">H0484_03885</name>
</gene>
<dbReference type="CDD" id="cd03049">
    <property type="entry name" value="GST_N_3"/>
    <property type="match status" value="1"/>
</dbReference>
<protein>
    <submittedName>
        <fullName evidence="3">Glutathione S-transferase N-terminal domain-containing protein</fullName>
    </submittedName>
</protein>
<dbReference type="InterPro" id="IPR040079">
    <property type="entry name" value="Glutathione_S-Trfase"/>
</dbReference>
<dbReference type="RefSeq" id="WP_226953144.1">
    <property type="nucleotide sequence ID" value="NZ_JACDXW010000002.1"/>
</dbReference>
<dbReference type="CDD" id="cd03205">
    <property type="entry name" value="GST_C_6"/>
    <property type="match status" value="1"/>
</dbReference>
<evidence type="ECO:0000313" key="3">
    <source>
        <dbReference type="EMBL" id="MCB5362896.1"/>
    </source>
</evidence>
<keyword evidence="4" id="KW-1185">Reference proteome</keyword>
<dbReference type="Gene3D" id="3.40.30.10">
    <property type="entry name" value="Glutaredoxin"/>
    <property type="match status" value="1"/>
</dbReference>
<dbReference type="SFLD" id="SFLDS00019">
    <property type="entry name" value="Glutathione_Transferase_(cytos"/>
    <property type="match status" value="1"/>
</dbReference>
<evidence type="ECO:0000259" key="2">
    <source>
        <dbReference type="PROSITE" id="PS50405"/>
    </source>
</evidence>
<reference evidence="3 4" key="1">
    <citation type="submission" date="2020-07" db="EMBL/GenBank/DDBJ databases">
        <title>Pusillimonas sp. nov., isolated from poultry manure in Taiwan.</title>
        <authorList>
            <person name="Lin S.-Y."/>
            <person name="Tang Y.-S."/>
            <person name="Young C.-C."/>
        </authorList>
    </citation>
    <scope>NUCLEOTIDE SEQUENCE [LARGE SCALE GENOMIC DNA]</scope>
    <source>
        <strain evidence="3 4">CC-YST705</strain>
    </source>
</reference>
<dbReference type="InterPro" id="IPR004045">
    <property type="entry name" value="Glutathione_S-Trfase_N"/>
</dbReference>
<dbReference type="EMBL" id="JACDXW010000002">
    <property type="protein sequence ID" value="MCB5362896.1"/>
    <property type="molecule type" value="Genomic_DNA"/>
</dbReference>
<dbReference type="PROSITE" id="PS50405">
    <property type="entry name" value="GST_CTER"/>
    <property type="match status" value="1"/>
</dbReference>
<dbReference type="Pfam" id="PF13409">
    <property type="entry name" value="GST_N_2"/>
    <property type="match status" value="1"/>
</dbReference>
<dbReference type="PANTHER" id="PTHR42673:SF4">
    <property type="entry name" value="MALEYLACETOACETATE ISOMERASE"/>
    <property type="match status" value="1"/>
</dbReference>
<dbReference type="InterPro" id="IPR010987">
    <property type="entry name" value="Glutathione-S-Trfase_C-like"/>
</dbReference>
<dbReference type="InterPro" id="IPR036282">
    <property type="entry name" value="Glutathione-S-Trfase_C_sf"/>
</dbReference>
<evidence type="ECO:0000259" key="1">
    <source>
        <dbReference type="PROSITE" id="PS50404"/>
    </source>
</evidence>